<proteinExistence type="predicted"/>
<comment type="caution">
    <text evidence="2">The sequence shown here is derived from an EMBL/GenBank/DDBJ whole genome shotgun (WGS) entry which is preliminary data.</text>
</comment>
<dbReference type="Proteomes" id="UP001234178">
    <property type="component" value="Unassembled WGS sequence"/>
</dbReference>
<evidence type="ECO:0000256" key="1">
    <source>
        <dbReference type="SAM" id="MobiDB-lite"/>
    </source>
</evidence>
<reference evidence="2 3" key="1">
    <citation type="journal article" date="2023" name="Nucleic Acids Res.">
        <title>The hologenome of Daphnia magna reveals possible DNA methylation and microbiome-mediated evolution of the host genome.</title>
        <authorList>
            <person name="Chaturvedi A."/>
            <person name="Li X."/>
            <person name="Dhandapani V."/>
            <person name="Marshall H."/>
            <person name="Kissane S."/>
            <person name="Cuenca-Cambronero M."/>
            <person name="Asole G."/>
            <person name="Calvet F."/>
            <person name="Ruiz-Romero M."/>
            <person name="Marangio P."/>
            <person name="Guigo R."/>
            <person name="Rago D."/>
            <person name="Mirbahai L."/>
            <person name="Eastwood N."/>
            <person name="Colbourne J.K."/>
            <person name="Zhou J."/>
            <person name="Mallon E."/>
            <person name="Orsini L."/>
        </authorList>
    </citation>
    <scope>NUCLEOTIDE SEQUENCE [LARGE SCALE GENOMIC DNA]</scope>
    <source>
        <strain evidence="2">LRV0_1</strain>
    </source>
</reference>
<feature type="region of interest" description="Disordered" evidence="1">
    <location>
        <begin position="584"/>
        <end position="603"/>
    </location>
</feature>
<protein>
    <submittedName>
        <fullName evidence="2">Uncharacterized protein</fullName>
    </submittedName>
</protein>
<gene>
    <name evidence="2" type="ORF">OUZ56_026058</name>
</gene>
<name>A0ABQ9ZKP3_9CRUS</name>
<dbReference type="InterPro" id="IPR012337">
    <property type="entry name" value="RNaseH-like_sf"/>
</dbReference>
<evidence type="ECO:0000313" key="3">
    <source>
        <dbReference type="Proteomes" id="UP001234178"/>
    </source>
</evidence>
<evidence type="ECO:0000313" key="2">
    <source>
        <dbReference type="EMBL" id="KAK4013504.1"/>
    </source>
</evidence>
<accession>A0ABQ9ZKP3</accession>
<keyword evidence="3" id="KW-1185">Reference proteome</keyword>
<organism evidence="2 3">
    <name type="scientific">Daphnia magna</name>
    <dbReference type="NCBI Taxonomy" id="35525"/>
    <lineage>
        <taxon>Eukaryota</taxon>
        <taxon>Metazoa</taxon>
        <taxon>Ecdysozoa</taxon>
        <taxon>Arthropoda</taxon>
        <taxon>Crustacea</taxon>
        <taxon>Branchiopoda</taxon>
        <taxon>Diplostraca</taxon>
        <taxon>Cladocera</taxon>
        <taxon>Anomopoda</taxon>
        <taxon>Daphniidae</taxon>
        <taxon>Daphnia</taxon>
    </lineage>
</organism>
<sequence>MSTDKIPKKWRIFGATRLFGTTYNSALTLTAIVITQHQFRKKITVTQPDGWVTPLTERVTSTWNANFIFYNFELGSGVEDFANGKIYAKCKTGDCPAKKIRYLVGGPTTFTNFTKHLKGVHSEEWKAYEAQHKIKTDPKQQSIKDYATSKAMQRSRQLQLEVQLTYSMAEDNISLNILTKPQFREWIQNGMSGYKLPSTERMRNVMLPKLVAATKQRSLELLKSCTSLNIILDIWSSKQMMGIKHMPGRHTAANVFAEYEQIIGEWQIPFQSISQDKTDGGSNVVFNTFYIPIPGWKEFEDVSCARDYTENFDDGSITSAPAVSNGNGDEEDMVEIDISSTEKEEDAFWTMLAGLEIDVVEITIEDDDDRDEFHEVEAASSAKKAGKIVSYIRKSVLDTEKASYLQETLNATKELGKLSAYELLVLKELVALLKPFKQASDDFQADFESIGNVIPSFLGLRTTLCLKIKDRHGVEVPNPASTLSKTIKHLKNVTTTLEKSLASRFSYVLYDFYYVLVNCSMTEHLCFFLGALLDPPFKKGWIKRSGHSDSDILSAVKVQLEVRYRHYRDCKYFATGQIASDDEVVEAPAEESEGPRRAQGQTR</sequence>
<dbReference type="SUPFAM" id="SSF53098">
    <property type="entry name" value="Ribonuclease H-like"/>
    <property type="match status" value="1"/>
</dbReference>
<dbReference type="EMBL" id="JAOYFB010000004">
    <property type="protein sequence ID" value="KAK4013504.1"/>
    <property type="molecule type" value="Genomic_DNA"/>
</dbReference>